<accession>A0A0L7CXI0</accession>
<dbReference type="RefSeq" id="WP_052787322.1">
    <property type="nucleotide sequence ID" value="NZ_AVQC01000015.1"/>
</dbReference>
<sequence>MSDRIATERQELAGMVEAALGELGSFVTGDVAKARPLPGMVAVFIEPPDIDYPMWGDKPECTWRLDLLAGTPATQAGAFDPITKAIGLLAEAGLNIATARPVTFSLAGAGTLASYQITLNPLDMQEE</sequence>
<dbReference type="EMBL" id="AVQC01000015">
    <property type="protein sequence ID" value="KOA64450.1"/>
    <property type="molecule type" value="Genomic_DNA"/>
</dbReference>
<dbReference type="PATRIC" id="fig|1365964.3.peg.1696"/>
<comment type="caution">
    <text evidence="1">The sequence shown here is derived from an EMBL/GenBank/DDBJ whole genome shotgun (WGS) entry which is preliminary data.</text>
</comment>
<name>A0A0L7CXI0_BIFBR</name>
<dbReference type="AlphaFoldDB" id="A0A0L7CXI0"/>
<reference evidence="1 2" key="1">
    <citation type="journal article" date="2015" name="Int J Genomics">
        <title>Comparative Genomics Revealed Genetic Diversity and Species/Strain-Level Differences in Carbohydrate Metabolism of Three Probiotic Bifidobacterial Species.</title>
        <authorList>
            <person name="Odamaki T."/>
            <person name="Horigome A."/>
            <person name="Sugahara H."/>
            <person name="Hashikura N."/>
            <person name="Minami J."/>
            <person name="Xiao J.Z."/>
            <person name="Abe F."/>
        </authorList>
    </citation>
    <scope>NUCLEOTIDE SEQUENCE [LARGE SCALE GENOMIC DNA]</scope>
    <source>
        <strain evidence="1 2">MCC 1114</strain>
    </source>
</reference>
<dbReference type="Proteomes" id="UP000036802">
    <property type="component" value="Unassembled WGS sequence"/>
</dbReference>
<organism evidence="1 2">
    <name type="scientific">Bifidobacterium breve MCC 1114</name>
    <dbReference type="NCBI Taxonomy" id="1365964"/>
    <lineage>
        <taxon>Bacteria</taxon>
        <taxon>Bacillati</taxon>
        <taxon>Actinomycetota</taxon>
        <taxon>Actinomycetes</taxon>
        <taxon>Bifidobacteriales</taxon>
        <taxon>Bifidobacteriaceae</taxon>
        <taxon>Bifidobacterium</taxon>
    </lineage>
</organism>
<proteinExistence type="predicted"/>
<protein>
    <submittedName>
        <fullName evidence="1">Uncharacterized protein</fullName>
    </submittedName>
</protein>
<evidence type="ECO:0000313" key="2">
    <source>
        <dbReference type="Proteomes" id="UP000036802"/>
    </source>
</evidence>
<gene>
    <name evidence="1" type="ORF">BBM1114_08370</name>
</gene>
<evidence type="ECO:0000313" key="1">
    <source>
        <dbReference type="EMBL" id="KOA64450.1"/>
    </source>
</evidence>